<comment type="caution">
    <text evidence="1">The sequence shown here is derived from an EMBL/GenBank/DDBJ whole genome shotgun (WGS) entry which is preliminary data.</text>
</comment>
<dbReference type="Proteomes" id="UP000626109">
    <property type="component" value="Unassembled WGS sequence"/>
</dbReference>
<name>A0A813J4X4_POLGL</name>
<protein>
    <submittedName>
        <fullName evidence="1">Uncharacterized protein</fullName>
    </submittedName>
</protein>
<sequence>ATFCRGSCALGRPLEQRSLPGPRIRVPAVPQNIRCCQCLAAPIGHRALPVA</sequence>
<feature type="non-terminal residue" evidence="1">
    <location>
        <position position="1"/>
    </location>
</feature>
<feature type="non-terminal residue" evidence="1">
    <location>
        <position position="51"/>
    </location>
</feature>
<gene>
    <name evidence="1" type="ORF">PGLA2088_LOCUS16909</name>
</gene>
<dbReference type="AlphaFoldDB" id="A0A813J4X4"/>
<accession>A0A813J4X4</accession>
<evidence type="ECO:0000313" key="1">
    <source>
        <dbReference type="EMBL" id="CAE8668392.1"/>
    </source>
</evidence>
<evidence type="ECO:0000313" key="2">
    <source>
        <dbReference type="Proteomes" id="UP000626109"/>
    </source>
</evidence>
<dbReference type="EMBL" id="CAJNNW010021729">
    <property type="protein sequence ID" value="CAE8668392.1"/>
    <property type="molecule type" value="Genomic_DNA"/>
</dbReference>
<organism evidence="1 2">
    <name type="scientific">Polarella glacialis</name>
    <name type="common">Dinoflagellate</name>
    <dbReference type="NCBI Taxonomy" id="89957"/>
    <lineage>
        <taxon>Eukaryota</taxon>
        <taxon>Sar</taxon>
        <taxon>Alveolata</taxon>
        <taxon>Dinophyceae</taxon>
        <taxon>Suessiales</taxon>
        <taxon>Suessiaceae</taxon>
        <taxon>Polarella</taxon>
    </lineage>
</organism>
<reference evidence="1" key="1">
    <citation type="submission" date="2021-02" db="EMBL/GenBank/DDBJ databases">
        <authorList>
            <person name="Dougan E. K."/>
            <person name="Rhodes N."/>
            <person name="Thang M."/>
            <person name="Chan C."/>
        </authorList>
    </citation>
    <scope>NUCLEOTIDE SEQUENCE</scope>
</reference>
<proteinExistence type="predicted"/>